<dbReference type="AlphaFoldDB" id="A0A2A2KSF0"/>
<keyword evidence="4" id="KW-1185">Reference proteome</keyword>
<gene>
    <name evidence="3" type="ORF">WR25_21059</name>
</gene>
<comment type="caution">
    <text evidence="3">The sequence shown here is derived from an EMBL/GenBank/DDBJ whole genome shotgun (WGS) entry which is preliminary data.</text>
</comment>
<name>A0A2A2KSF0_9BILA</name>
<sequence>MLPPFVFSLSLQLLISAVFLVVQCGGKKRFPPPKQPKGDQSTMNKSAAPADNKIGAVPSQASKPAASAELDKDKSKDPGVQSTEDGKDKKEESKQEPKDGDDKEKKDDDKGAKKDDKDAEKKDDDKKEGSKHEGKDKKEASKEKKGDEEKEGEKKNEEKK</sequence>
<feature type="chain" id="PRO_5013059167" evidence="2">
    <location>
        <begin position="18"/>
        <end position="160"/>
    </location>
</feature>
<dbReference type="STRING" id="2018661.A0A2A2KSF0"/>
<evidence type="ECO:0000313" key="4">
    <source>
        <dbReference type="Proteomes" id="UP000218231"/>
    </source>
</evidence>
<accession>A0A2A2KSF0</accession>
<evidence type="ECO:0000313" key="3">
    <source>
        <dbReference type="EMBL" id="PAV76737.1"/>
    </source>
</evidence>
<dbReference type="Proteomes" id="UP000218231">
    <property type="component" value="Unassembled WGS sequence"/>
</dbReference>
<evidence type="ECO:0000256" key="2">
    <source>
        <dbReference type="SAM" id="SignalP"/>
    </source>
</evidence>
<feature type="signal peptide" evidence="2">
    <location>
        <begin position="1"/>
        <end position="17"/>
    </location>
</feature>
<organism evidence="3 4">
    <name type="scientific">Diploscapter pachys</name>
    <dbReference type="NCBI Taxonomy" id="2018661"/>
    <lineage>
        <taxon>Eukaryota</taxon>
        <taxon>Metazoa</taxon>
        <taxon>Ecdysozoa</taxon>
        <taxon>Nematoda</taxon>
        <taxon>Chromadorea</taxon>
        <taxon>Rhabditida</taxon>
        <taxon>Rhabditina</taxon>
        <taxon>Rhabditomorpha</taxon>
        <taxon>Rhabditoidea</taxon>
        <taxon>Rhabditidae</taxon>
        <taxon>Diploscapter</taxon>
    </lineage>
</organism>
<protein>
    <submittedName>
        <fullName evidence="3">Uncharacterized protein</fullName>
    </submittedName>
</protein>
<keyword evidence="2" id="KW-0732">Signal</keyword>
<evidence type="ECO:0000256" key="1">
    <source>
        <dbReference type="SAM" id="MobiDB-lite"/>
    </source>
</evidence>
<proteinExistence type="predicted"/>
<reference evidence="3 4" key="1">
    <citation type="journal article" date="2017" name="Curr. Biol.">
        <title>Genome architecture and evolution of a unichromosomal asexual nematode.</title>
        <authorList>
            <person name="Fradin H."/>
            <person name="Zegar C."/>
            <person name="Gutwein M."/>
            <person name="Lucas J."/>
            <person name="Kovtun M."/>
            <person name="Corcoran D."/>
            <person name="Baugh L.R."/>
            <person name="Kiontke K."/>
            <person name="Gunsalus K."/>
            <person name="Fitch D.H."/>
            <person name="Piano F."/>
        </authorList>
    </citation>
    <scope>NUCLEOTIDE SEQUENCE [LARGE SCALE GENOMIC DNA]</scope>
    <source>
        <strain evidence="3">PF1309</strain>
    </source>
</reference>
<feature type="region of interest" description="Disordered" evidence="1">
    <location>
        <begin position="26"/>
        <end position="160"/>
    </location>
</feature>
<dbReference type="EMBL" id="LIAE01007825">
    <property type="protein sequence ID" value="PAV76737.1"/>
    <property type="molecule type" value="Genomic_DNA"/>
</dbReference>
<feature type="compositionally biased region" description="Basic and acidic residues" evidence="1">
    <location>
        <begin position="84"/>
        <end position="160"/>
    </location>
</feature>